<evidence type="ECO:0000313" key="3">
    <source>
        <dbReference type="EMBL" id="KDQ71518.1"/>
    </source>
</evidence>
<dbReference type="STRING" id="136037.A0A067QEJ9"/>
<feature type="coiled-coil region" evidence="1">
    <location>
        <begin position="313"/>
        <end position="424"/>
    </location>
</feature>
<feature type="compositionally biased region" description="Basic residues" evidence="2">
    <location>
        <begin position="784"/>
        <end position="793"/>
    </location>
</feature>
<feature type="region of interest" description="Disordered" evidence="2">
    <location>
        <begin position="1"/>
        <end position="22"/>
    </location>
</feature>
<keyword evidence="4" id="KW-1185">Reference proteome</keyword>
<sequence>MDLHQVEGYSSSESGNIHQQNRQTFRMEPTNMTKSVEQQNCRQRQLQSHENIQEQLHQAENGLQPDPDVGLEHQEYAGTSLLCESNHPDLVQKAESVVTKVTAEAINLMKYQVEKKIQYLDIDYKIKELYEQDKIAKIRSIEIQMENEGLSQEKDLELKSYDRKAVRITNTLEICKLLKEHYEKLHFTAEQVEKLRNEFCVQYALLTNDLKTQRKNRKALAVEYVNNVERLKKTVEEEHQLRISEINNANSNYQGQVKCLSEKMLLLNNEEEKYSSLNVQDEELDISITQEELNLKEKLGHAYESLHFFLYKNETLESEVNSYKGKEKELEDSLHSITVERDCIKRQVIDLEEFFETVSNEEKMLNEELNTVKERLTCHETENSGTRNQEDTYEKENLDLLQQMSQYEDKHKDVNRKLEDTRTKYACLTQDLTNLTVKLEIIQTENQTISNRYRSELSDLESALEIHRKEADAKHTKIKDQNNIVNVLQQEFVEENSAMKSHQLKLQSLKTNMADEEAKMETLRSFIQEEKTILEEVNKFLMVRQSEVKKLREETERKLQEHTDYKKEMLMAVNQTREETKAVKEKQEKRDLERDGKRQEIMRGLRECRNASIKQADEKEAELDAQRKMNFNLKEKLHNIINHKESIERDSEIQRKMLECKIKQLQMDLENEITQSEILSKSQTCEQVSTSVQAYSSSQPHVKAKFEDKDITSDSDRSSIDYCDLIKRFGSVKKIGKLQSSDPGKKRRLEVYQQSEKVRTGGTKDEYLQSLYRATPRKYEVKSGHFKSSRRKQHEPLDILSSL</sequence>
<organism evidence="3 4">
    <name type="scientific">Zootermopsis nevadensis</name>
    <name type="common">Dampwood termite</name>
    <dbReference type="NCBI Taxonomy" id="136037"/>
    <lineage>
        <taxon>Eukaryota</taxon>
        <taxon>Metazoa</taxon>
        <taxon>Ecdysozoa</taxon>
        <taxon>Arthropoda</taxon>
        <taxon>Hexapoda</taxon>
        <taxon>Insecta</taxon>
        <taxon>Pterygota</taxon>
        <taxon>Neoptera</taxon>
        <taxon>Polyneoptera</taxon>
        <taxon>Dictyoptera</taxon>
        <taxon>Blattodea</taxon>
        <taxon>Blattoidea</taxon>
        <taxon>Termitoidae</taxon>
        <taxon>Termopsidae</taxon>
        <taxon>Zootermopsis</taxon>
    </lineage>
</organism>
<keyword evidence="1" id="KW-0175">Coiled coil</keyword>
<evidence type="ECO:0000313" key="4">
    <source>
        <dbReference type="Proteomes" id="UP000027135"/>
    </source>
</evidence>
<evidence type="ECO:0000256" key="1">
    <source>
        <dbReference type="SAM" id="Coils"/>
    </source>
</evidence>
<feature type="compositionally biased region" description="Polar residues" evidence="2">
    <location>
        <begin position="8"/>
        <end position="22"/>
    </location>
</feature>
<dbReference type="AlphaFoldDB" id="A0A067QEJ9"/>
<evidence type="ECO:0000256" key="2">
    <source>
        <dbReference type="SAM" id="MobiDB-lite"/>
    </source>
</evidence>
<accession>A0A067QEJ9</accession>
<reference evidence="3 4" key="1">
    <citation type="journal article" date="2014" name="Nat. Commun.">
        <title>Molecular traces of alternative social organization in a termite genome.</title>
        <authorList>
            <person name="Terrapon N."/>
            <person name="Li C."/>
            <person name="Robertson H.M."/>
            <person name="Ji L."/>
            <person name="Meng X."/>
            <person name="Booth W."/>
            <person name="Chen Z."/>
            <person name="Childers C.P."/>
            <person name="Glastad K.M."/>
            <person name="Gokhale K."/>
            <person name="Gowin J."/>
            <person name="Gronenberg W."/>
            <person name="Hermansen R.A."/>
            <person name="Hu H."/>
            <person name="Hunt B.G."/>
            <person name="Huylmans A.K."/>
            <person name="Khalil S.M."/>
            <person name="Mitchell R.D."/>
            <person name="Munoz-Torres M.C."/>
            <person name="Mustard J.A."/>
            <person name="Pan H."/>
            <person name="Reese J.T."/>
            <person name="Scharf M.E."/>
            <person name="Sun F."/>
            <person name="Vogel H."/>
            <person name="Xiao J."/>
            <person name="Yang W."/>
            <person name="Yang Z."/>
            <person name="Yang Z."/>
            <person name="Zhou J."/>
            <person name="Zhu J."/>
            <person name="Brent C.S."/>
            <person name="Elsik C.G."/>
            <person name="Goodisman M.A."/>
            <person name="Liberles D.A."/>
            <person name="Roe R.M."/>
            <person name="Vargo E.L."/>
            <person name="Vilcinskas A."/>
            <person name="Wang J."/>
            <person name="Bornberg-Bauer E."/>
            <person name="Korb J."/>
            <person name="Zhang G."/>
            <person name="Liebig J."/>
        </authorList>
    </citation>
    <scope>NUCLEOTIDE SEQUENCE [LARGE SCALE GENOMIC DNA]</scope>
    <source>
        <tissue evidence="3">Whole organism</tissue>
    </source>
</reference>
<name>A0A067QEJ9_ZOONE</name>
<proteinExistence type="predicted"/>
<dbReference type="Proteomes" id="UP000027135">
    <property type="component" value="Unassembled WGS sequence"/>
</dbReference>
<dbReference type="InParanoid" id="A0A067QEJ9"/>
<gene>
    <name evidence="3" type="ORF">L798_07993</name>
</gene>
<dbReference type="EMBL" id="KK853897">
    <property type="protein sequence ID" value="KDQ71518.1"/>
    <property type="molecule type" value="Genomic_DNA"/>
</dbReference>
<feature type="region of interest" description="Disordered" evidence="2">
    <location>
        <begin position="782"/>
        <end position="803"/>
    </location>
</feature>
<dbReference type="OrthoDB" id="8192473at2759"/>
<feature type="coiled-coil region" evidence="1">
    <location>
        <begin position="499"/>
        <end position="675"/>
    </location>
</feature>
<protein>
    <submittedName>
        <fullName evidence="3">Uncharacterized protein</fullName>
    </submittedName>
</protein>
<dbReference type="OMA" id="TCHETEN"/>